<name>A0ABT5CE82_9BACT</name>
<dbReference type="Gene3D" id="3.40.50.1820">
    <property type="entry name" value="alpha/beta hydrolase"/>
    <property type="match status" value="1"/>
</dbReference>
<dbReference type="PANTHER" id="PTHR43037:SF1">
    <property type="entry name" value="BLL1128 PROTEIN"/>
    <property type="match status" value="1"/>
</dbReference>
<dbReference type="InterPro" id="IPR029058">
    <property type="entry name" value="AB_hydrolase_fold"/>
</dbReference>
<keyword evidence="3" id="KW-1185">Reference proteome</keyword>
<dbReference type="SUPFAM" id="SSF53474">
    <property type="entry name" value="alpha/beta-Hydrolases"/>
    <property type="match status" value="1"/>
</dbReference>
<sequence>MPPEPGPRPLLLVLHGGGSRGDGTHPRAIIHRLPPLRYLARARLFGMSSPLVDAGALIAAPQSPGEWDPAKIDAFLDHLLATHEIDRDRIYVTGPSMGGCGTWRYAAIHPERLAAALPICGACPQTGELAAGLRTLPVRAFHAFDDEIVPNYMSATWASAIAALRGAPTGNPMLSYPPGSDSTAVFDGGEVVWRPGTDASADEALTLTEFARGGHAVFIDVYAEDATWRWLFAQRRGARAQ</sequence>
<accession>A0ABT5CE82</accession>
<gene>
    <name evidence="2" type="ORF">POL72_37245</name>
</gene>
<organism evidence="2 3">
    <name type="scientific">Sorangium atrum</name>
    <dbReference type="NCBI Taxonomy" id="2995308"/>
    <lineage>
        <taxon>Bacteria</taxon>
        <taxon>Pseudomonadati</taxon>
        <taxon>Myxococcota</taxon>
        <taxon>Polyangia</taxon>
        <taxon>Polyangiales</taxon>
        <taxon>Polyangiaceae</taxon>
        <taxon>Sorangium</taxon>
    </lineage>
</organism>
<comment type="caution">
    <text evidence="2">The sequence shown here is derived from an EMBL/GenBank/DDBJ whole genome shotgun (WGS) entry which is preliminary data.</text>
</comment>
<dbReference type="RefSeq" id="WP_272101577.1">
    <property type="nucleotide sequence ID" value="NZ_JAQNDK010000004.1"/>
</dbReference>
<dbReference type="Proteomes" id="UP001217485">
    <property type="component" value="Unassembled WGS sequence"/>
</dbReference>
<evidence type="ECO:0000256" key="1">
    <source>
        <dbReference type="ARBA" id="ARBA00022729"/>
    </source>
</evidence>
<evidence type="ECO:0000313" key="2">
    <source>
        <dbReference type="EMBL" id="MDC0683436.1"/>
    </source>
</evidence>
<evidence type="ECO:0000313" key="3">
    <source>
        <dbReference type="Proteomes" id="UP001217485"/>
    </source>
</evidence>
<keyword evidence="1" id="KW-0732">Signal</keyword>
<reference evidence="2 3" key="1">
    <citation type="submission" date="2023-01" db="EMBL/GenBank/DDBJ databases">
        <title>Minimal conservation of predation-associated metabolite biosynthetic gene clusters underscores biosynthetic potential of Myxococcota including descriptions for ten novel species: Archangium lansinium sp. nov., Myxococcus landrumus sp. nov., Nannocystis bai.</title>
        <authorList>
            <person name="Ahearne A."/>
            <person name="Stevens C."/>
            <person name="Dowd S."/>
        </authorList>
    </citation>
    <scope>NUCLEOTIDE SEQUENCE [LARGE SCALE GENOMIC DNA]</scope>
    <source>
        <strain evidence="2 3">WIWO2</strain>
    </source>
</reference>
<evidence type="ECO:0008006" key="4">
    <source>
        <dbReference type="Google" id="ProtNLM"/>
    </source>
</evidence>
<dbReference type="PANTHER" id="PTHR43037">
    <property type="entry name" value="UNNAMED PRODUCT-RELATED"/>
    <property type="match status" value="1"/>
</dbReference>
<protein>
    <recommendedName>
        <fullName evidence="4">Phospholipase</fullName>
    </recommendedName>
</protein>
<dbReference type="EMBL" id="JAQNDK010000004">
    <property type="protein sequence ID" value="MDC0683436.1"/>
    <property type="molecule type" value="Genomic_DNA"/>
</dbReference>
<proteinExistence type="predicted"/>
<dbReference type="InterPro" id="IPR050955">
    <property type="entry name" value="Plant_Biomass_Hydrol_Est"/>
</dbReference>